<keyword evidence="3" id="KW-0732">Signal</keyword>
<keyword evidence="2" id="KW-0472">Membrane</keyword>
<gene>
    <name evidence="4" type="ORF">HRG_04814</name>
</gene>
<evidence type="ECO:0000256" key="1">
    <source>
        <dbReference type="SAM" id="MobiDB-lite"/>
    </source>
</evidence>
<proteinExistence type="predicted"/>
<evidence type="ECO:0000313" key="4">
    <source>
        <dbReference type="EMBL" id="KAH0964386.1"/>
    </source>
</evidence>
<reference evidence="4" key="1">
    <citation type="submission" date="2021-09" db="EMBL/GenBank/DDBJ databases">
        <title>A high-quality genome of the endoparasitic fungus Hirsutella rhossiliensis with a comparison of Hirsutella genomes reveals transposable elements contributing to genome size variation.</title>
        <authorList>
            <person name="Lin R."/>
            <person name="Jiao Y."/>
            <person name="Sun X."/>
            <person name="Ling J."/>
            <person name="Xie B."/>
            <person name="Cheng X."/>
        </authorList>
    </citation>
    <scope>NUCLEOTIDE SEQUENCE</scope>
    <source>
        <strain evidence="4">HR02</strain>
    </source>
</reference>
<dbReference type="Proteomes" id="UP000824596">
    <property type="component" value="Unassembled WGS sequence"/>
</dbReference>
<dbReference type="GeneID" id="68353943"/>
<evidence type="ECO:0000256" key="2">
    <source>
        <dbReference type="SAM" id="Phobius"/>
    </source>
</evidence>
<dbReference type="RefSeq" id="XP_044721899.1">
    <property type="nucleotide sequence ID" value="XM_044863285.1"/>
</dbReference>
<organism evidence="4 5">
    <name type="scientific">Hirsutella rhossiliensis</name>
    <dbReference type="NCBI Taxonomy" id="111463"/>
    <lineage>
        <taxon>Eukaryota</taxon>
        <taxon>Fungi</taxon>
        <taxon>Dikarya</taxon>
        <taxon>Ascomycota</taxon>
        <taxon>Pezizomycotina</taxon>
        <taxon>Sordariomycetes</taxon>
        <taxon>Hypocreomycetidae</taxon>
        <taxon>Hypocreales</taxon>
        <taxon>Ophiocordycipitaceae</taxon>
        <taxon>Hirsutella</taxon>
    </lineage>
</organism>
<keyword evidence="2" id="KW-0812">Transmembrane</keyword>
<evidence type="ECO:0000256" key="3">
    <source>
        <dbReference type="SAM" id="SignalP"/>
    </source>
</evidence>
<accession>A0A9P8SKR0</accession>
<dbReference type="OrthoDB" id="5215637at2759"/>
<feature type="signal peptide" evidence="3">
    <location>
        <begin position="1"/>
        <end position="22"/>
    </location>
</feature>
<dbReference type="AlphaFoldDB" id="A0A9P8SKR0"/>
<name>A0A9P8SKR0_9HYPO</name>
<keyword evidence="2" id="KW-1133">Transmembrane helix</keyword>
<keyword evidence="5" id="KW-1185">Reference proteome</keyword>
<feature type="transmembrane region" description="Helical" evidence="2">
    <location>
        <begin position="195"/>
        <end position="221"/>
    </location>
</feature>
<protein>
    <submittedName>
        <fullName evidence="4">Uncharacterized protein</fullName>
    </submittedName>
</protein>
<feature type="compositionally biased region" description="Polar residues" evidence="1">
    <location>
        <begin position="258"/>
        <end position="276"/>
    </location>
</feature>
<comment type="caution">
    <text evidence="4">The sequence shown here is derived from an EMBL/GenBank/DDBJ whole genome shotgun (WGS) entry which is preliminary data.</text>
</comment>
<dbReference type="EMBL" id="JAIZPD010000004">
    <property type="protein sequence ID" value="KAH0964386.1"/>
    <property type="molecule type" value="Genomic_DNA"/>
</dbReference>
<evidence type="ECO:0000313" key="5">
    <source>
        <dbReference type="Proteomes" id="UP000824596"/>
    </source>
</evidence>
<feature type="region of interest" description="Disordered" evidence="1">
    <location>
        <begin position="255"/>
        <end position="276"/>
    </location>
</feature>
<feature type="chain" id="PRO_5040416186" evidence="3">
    <location>
        <begin position="23"/>
        <end position="276"/>
    </location>
</feature>
<sequence length="276" mass="28921">MLASGLPLAVLSTLVFAPTLHAAAKCYGVDGTPSDDSQRPCNPDAEFSPCCATNKDKADICMSSGLCYAQDAGYEGFIYSNGCTDPTGRAEACPHFCPDQTNDWKGGPAVSSYNVLQCNEGGRYCCRKALEPENCCGNKSAVMTINVGQLRLATRTRTRTRTGDAGATTTVTSTSCDLAQSSGSLNRQCPKDNSAIVGGAVGGVLGAALLASLAALAVMCLRRPKEHYTHNGPMEYSNIAVSGGHPHELSARPVHEMQGSQVRSDVDSSLGSQKPY</sequence>